<dbReference type="AlphaFoldDB" id="Q6L193"/>
<dbReference type="RefSeq" id="WP_011177475.1">
    <property type="nucleotide sequence ID" value="NC_005877.1"/>
</dbReference>
<dbReference type="KEGG" id="pto:PTO0674"/>
<dbReference type="Proteomes" id="UP000192315">
    <property type="component" value="Unassembled WGS sequence"/>
</dbReference>
<protein>
    <submittedName>
        <fullName evidence="4">Predicted arabinose efflux permease, MFS family</fullName>
    </submittedName>
    <submittedName>
        <fullName evidence="3">Transporter</fullName>
    </submittedName>
</protein>
<feature type="transmembrane region" description="Helical" evidence="1">
    <location>
        <begin position="230"/>
        <end position="251"/>
    </location>
</feature>
<dbReference type="InterPro" id="IPR011701">
    <property type="entry name" value="MFS"/>
</dbReference>
<dbReference type="EMBL" id="FWYE01000001">
    <property type="protein sequence ID" value="SMD30434.1"/>
    <property type="molecule type" value="Genomic_DNA"/>
</dbReference>
<evidence type="ECO:0000313" key="5">
    <source>
        <dbReference type="Proteomes" id="UP000000438"/>
    </source>
</evidence>
<name>Q6L193_PICTO</name>
<feature type="transmembrane region" description="Helical" evidence="1">
    <location>
        <begin position="66"/>
        <end position="89"/>
    </location>
</feature>
<dbReference type="EMBL" id="AE017261">
    <property type="protein sequence ID" value="AAT43259.1"/>
    <property type="molecule type" value="Genomic_DNA"/>
</dbReference>
<feature type="transmembrane region" description="Helical" evidence="1">
    <location>
        <begin position="36"/>
        <end position="54"/>
    </location>
</feature>
<evidence type="ECO:0000259" key="2">
    <source>
        <dbReference type="PROSITE" id="PS50850"/>
    </source>
</evidence>
<feature type="transmembrane region" description="Helical" evidence="1">
    <location>
        <begin position="348"/>
        <end position="368"/>
    </location>
</feature>
<evidence type="ECO:0000313" key="3">
    <source>
        <dbReference type="EMBL" id="AAT43259.1"/>
    </source>
</evidence>
<feature type="transmembrane region" description="Helical" evidence="1">
    <location>
        <begin position="158"/>
        <end position="177"/>
    </location>
</feature>
<feature type="transmembrane region" description="Helical" evidence="1">
    <location>
        <begin position="322"/>
        <end position="342"/>
    </location>
</feature>
<dbReference type="HOGENOM" id="CLU_732846_0_0_2"/>
<feature type="transmembrane region" description="Helical" evidence="1">
    <location>
        <begin position="132"/>
        <end position="152"/>
    </location>
</feature>
<keyword evidence="1" id="KW-0812">Transmembrane</keyword>
<organism evidence="3 5">
    <name type="scientific">Picrophilus torridus (strain ATCC 700027 / DSM 9790 / JCM 10055 / NBRC 100828 / KAW 2/3)</name>
    <dbReference type="NCBI Taxonomy" id="1122961"/>
    <lineage>
        <taxon>Archaea</taxon>
        <taxon>Methanobacteriati</taxon>
        <taxon>Thermoplasmatota</taxon>
        <taxon>Thermoplasmata</taxon>
        <taxon>Thermoplasmatales</taxon>
        <taxon>Picrophilaceae</taxon>
        <taxon>Picrophilus</taxon>
    </lineage>
</organism>
<keyword evidence="1" id="KW-1133">Transmembrane helix</keyword>
<evidence type="ECO:0000256" key="1">
    <source>
        <dbReference type="SAM" id="Phobius"/>
    </source>
</evidence>
<dbReference type="PaxDb" id="263820-PTO0674"/>
<dbReference type="InterPro" id="IPR036259">
    <property type="entry name" value="MFS_trans_sf"/>
</dbReference>
<dbReference type="FunCoup" id="Q6L193">
    <property type="interactions" value="7"/>
</dbReference>
<feature type="transmembrane region" description="Helical" evidence="1">
    <location>
        <begin position="283"/>
        <end position="301"/>
    </location>
</feature>
<dbReference type="Proteomes" id="UP000000438">
    <property type="component" value="Chromosome"/>
</dbReference>
<reference evidence="4 6" key="3">
    <citation type="submission" date="2017-04" db="EMBL/GenBank/DDBJ databases">
        <authorList>
            <person name="Varghese N."/>
            <person name="Submissions S."/>
        </authorList>
    </citation>
    <scope>NUCLEOTIDE SEQUENCE [LARGE SCALE GENOMIC DNA]</scope>
    <source>
        <strain evidence="4 6">DSM 9789</strain>
    </source>
</reference>
<dbReference type="OrthoDB" id="29061at2157"/>
<dbReference type="Gene3D" id="1.20.1250.20">
    <property type="entry name" value="MFS general substrate transporter like domains"/>
    <property type="match status" value="2"/>
</dbReference>
<keyword evidence="6" id="KW-1185">Reference proteome</keyword>
<dbReference type="InterPro" id="IPR010645">
    <property type="entry name" value="MFS_4"/>
</dbReference>
<dbReference type="SUPFAM" id="SSF103473">
    <property type="entry name" value="MFS general substrate transporter"/>
    <property type="match status" value="1"/>
</dbReference>
<dbReference type="InParanoid" id="Q6L193"/>
<feature type="transmembrane region" description="Helical" evidence="1">
    <location>
        <begin position="260"/>
        <end position="277"/>
    </location>
</feature>
<dbReference type="GeneID" id="2845266"/>
<gene>
    <name evidence="3" type="ordered locus">PTO0674</name>
    <name evidence="4" type="ORF">SAMN02745355_0314</name>
</gene>
<accession>Q6L193</accession>
<dbReference type="PANTHER" id="PTHR23537">
    <property type="match status" value="1"/>
</dbReference>
<reference evidence="3 5" key="1">
    <citation type="journal article" date="2004" name="Proc. Natl. Acad. Sci. U.S.A.">
        <title>Genome sequence of Picrophilus torridus and its implications for life around pH 0.</title>
        <authorList>
            <person name="Futterer O."/>
            <person name="Angelov A."/>
            <person name="Liesegang H."/>
            <person name="Gottschalk G."/>
            <person name="Schleper C."/>
            <person name="Schepers B."/>
            <person name="Dock C."/>
            <person name="Antranikian G."/>
            <person name="Liebl W."/>
        </authorList>
    </citation>
    <scope>NUCLEOTIDE SEQUENCE [LARGE SCALE GENOMIC DNA]</scope>
    <source>
        <strain evidence="5">ATCC 700027 / DSM 9790 / JCM 10055 / NBRC 100828</strain>
        <strain evidence="3">DSM 9790</strain>
    </source>
</reference>
<sequence length="377" mass="42170">MKINIIGTALVSFIMNSTLRFFVPVLLPFIISNLNINVYLGSLLVTAYWIGYTFMQIPSGIIADRIGISLSARLSFFAMVLLFTGFYFFRSYLCYFLIQVFIGAASAMVYVSDTAIVQAASELKKRAESVGIYQTGFFIGASLGEYLVLRTFDISFDFSFYFIMILLIIALILNILFMNYKDFKRPPGRIDRNIVYVALIRFSAGFSYIGFAAIFTTFIVYTGIVNYKNAYIYAWIPASGGLITSPIGGIISSRLGINKSILSIIPVIIMDFIIMFLNYLKKYIFLLSFFTGIMYGIYAGPSMGMASDFSGGDKNIASSSGIINFSSQVGGTISPIIIGFLYSIYHSFYIPFIFISLTSMIVLTIPILKLRIHTRYL</sequence>
<feature type="transmembrane region" description="Helical" evidence="1">
    <location>
        <begin position="95"/>
        <end position="120"/>
    </location>
</feature>
<dbReference type="STRING" id="263820.PTO0674"/>
<reference evidence="3" key="2">
    <citation type="submission" date="2004-02" db="EMBL/GenBank/DDBJ databases">
        <authorList>
            <person name="Fuetterer O."/>
            <person name="Angelov A."/>
            <person name="Liesegang H."/>
            <person name="Gottschalk G."/>
            <person name="Schleper C."/>
            <person name="Schepers B."/>
            <person name="Dock C."/>
            <person name="Antranikian G."/>
            <person name="Liebl W."/>
        </authorList>
    </citation>
    <scope>NUCLEOTIDE SEQUENCE</scope>
    <source>
        <strain evidence="3">DSM 9790</strain>
    </source>
</reference>
<dbReference type="PANTHER" id="PTHR23537:SF1">
    <property type="entry name" value="SUGAR TRANSPORTER"/>
    <property type="match status" value="1"/>
</dbReference>
<accession>A0A8G2L7L3</accession>
<dbReference type="Pfam" id="PF07690">
    <property type="entry name" value="MFS_1"/>
    <property type="match status" value="1"/>
</dbReference>
<dbReference type="eggNOG" id="arCOG00130">
    <property type="taxonomic scope" value="Archaea"/>
</dbReference>
<dbReference type="GO" id="GO:0022857">
    <property type="term" value="F:transmembrane transporter activity"/>
    <property type="evidence" value="ECO:0007669"/>
    <property type="project" value="InterPro"/>
</dbReference>
<feature type="transmembrane region" description="Helical" evidence="1">
    <location>
        <begin position="198"/>
        <end position="224"/>
    </location>
</feature>
<evidence type="ECO:0000313" key="4">
    <source>
        <dbReference type="EMBL" id="SMD30434.1"/>
    </source>
</evidence>
<dbReference type="PROSITE" id="PS50850">
    <property type="entry name" value="MFS"/>
    <property type="match status" value="1"/>
</dbReference>
<keyword evidence="1" id="KW-0472">Membrane</keyword>
<dbReference type="InterPro" id="IPR020846">
    <property type="entry name" value="MFS_dom"/>
</dbReference>
<feature type="domain" description="Major facilitator superfamily (MFS) profile" evidence="2">
    <location>
        <begin position="1"/>
        <end position="376"/>
    </location>
</feature>
<proteinExistence type="predicted"/>
<dbReference type="GO" id="GO:0005886">
    <property type="term" value="C:plasma membrane"/>
    <property type="evidence" value="ECO:0007669"/>
    <property type="project" value="TreeGrafter"/>
</dbReference>
<evidence type="ECO:0000313" key="6">
    <source>
        <dbReference type="Proteomes" id="UP000192315"/>
    </source>
</evidence>